<keyword evidence="2" id="KW-0560">Oxidoreductase</keyword>
<protein>
    <recommendedName>
        <fullName evidence="3">17beta-estradiol 17-dehydrogenase</fullName>
        <ecNumber evidence="3">1.1.1.62</ecNumber>
    </recommendedName>
</protein>
<evidence type="ECO:0000256" key="1">
    <source>
        <dbReference type="ARBA" id="ARBA00022955"/>
    </source>
</evidence>
<proteinExistence type="inferred from homology"/>
<sequence>MREVLEQLFIFVGLLVCLVYLVKCVNFSKYIFLHFWNVLPRSFLKSMGHWAVITGAGDGIGKAYAFELARQGLNVVLISRTLEKLQAIAVEIEVTTGSSVKIIQVDFTKDDIYEYIKEELKGLEIGILVNNVGMLPSLLPSHFLNTSDDIQAFVYTFSKALQAEYKAKGIIIQVLTPYAVSTRMTNYINTNLITKTADEFVKESLNYVMIGDETCGCLAHEILAGFLSLIPSWAIYSSMFKTLLLTRYPHYLKRNSHTS</sequence>
<dbReference type="PIRSF" id="PIRSF000126">
    <property type="entry name" value="11-beta-HSD1"/>
    <property type="match status" value="1"/>
</dbReference>
<evidence type="ECO:0000256" key="2">
    <source>
        <dbReference type="ARBA" id="ARBA00023002"/>
    </source>
</evidence>
<dbReference type="STRING" id="9402.L5K7A2"/>
<dbReference type="GO" id="GO:0005783">
    <property type="term" value="C:endoplasmic reticulum"/>
    <property type="evidence" value="ECO:0007669"/>
    <property type="project" value="TreeGrafter"/>
</dbReference>
<dbReference type="PANTHER" id="PTHR43899:SF7">
    <property type="entry name" value="17-BETA-HYDROXYSTEROID DEHYDROGENASE TYPE 3"/>
    <property type="match status" value="1"/>
</dbReference>
<dbReference type="GO" id="GO:0047045">
    <property type="term" value="F:testosterone dehydrogenase (NADP+) activity"/>
    <property type="evidence" value="ECO:0007669"/>
    <property type="project" value="TreeGrafter"/>
</dbReference>
<evidence type="ECO:0000256" key="3">
    <source>
        <dbReference type="ARBA" id="ARBA00024072"/>
    </source>
</evidence>
<dbReference type="CDD" id="cd05356">
    <property type="entry name" value="17beta-HSD1_like_SDR_c"/>
    <property type="match status" value="1"/>
</dbReference>
<evidence type="ECO:0000256" key="4">
    <source>
        <dbReference type="ARBA" id="ARBA00038261"/>
    </source>
</evidence>
<comment type="similarity">
    <text evidence="4">Belongs to the short-chain dehydrogenases/reductases (SDR) family. 17-beta-HSD 3 subfamily.</text>
</comment>
<dbReference type="Proteomes" id="UP000010552">
    <property type="component" value="Unassembled WGS sequence"/>
</dbReference>
<evidence type="ECO:0000313" key="6">
    <source>
        <dbReference type="Proteomes" id="UP000010552"/>
    </source>
</evidence>
<dbReference type="InParanoid" id="L5K7A2"/>
<accession>L5K7A2</accession>
<dbReference type="Gene3D" id="3.40.50.720">
    <property type="entry name" value="NAD(P)-binding Rossmann-like Domain"/>
    <property type="match status" value="1"/>
</dbReference>
<gene>
    <name evidence="5" type="ORF">PAL_GLEAN10003689</name>
</gene>
<dbReference type="EC" id="1.1.1.62" evidence="3"/>
<dbReference type="InterPro" id="IPR036291">
    <property type="entry name" value="NAD(P)-bd_dom_sf"/>
</dbReference>
<dbReference type="AlphaFoldDB" id="L5K7A2"/>
<dbReference type="FunCoup" id="L5K7A2">
    <property type="interactions" value="26"/>
</dbReference>
<dbReference type="Pfam" id="PF00106">
    <property type="entry name" value="adh_short"/>
    <property type="match status" value="1"/>
</dbReference>
<dbReference type="PANTHER" id="PTHR43899">
    <property type="entry name" value="RH59310P"/>
    <property type="match status" value="1"/>
</dbReference>
<keyword evidence="1" id="KW-0752">Steroid biosynthesis</keyword>
<evidence type="ECO:0000313" key="5">
    <source>
        <dbReference type="EMBL" id="ELK06671.1"/>
    </source>
</evidence>
<name>L5K7A2_PTEAL</name>
<dbReference type="InterPro" id="IPR051019">
    <property type="entry name" value="VLCFA-Steroid_DH"/>
</dbReference>
<reference evidence="6" key="1">
    <citation type="journal article" date="2013" name="Science">
        <title>Comparative analysis of bat genomes provides insight into the evolution of flight and immunity.</title>
        <authorList>
            <person name="Zhang G."/>
            <person name="Cowled C."/>
            <person name="Shi Z."/>
            <person name="Huang Z."/>
            <person name="Bishop-Lilly K.A."/>
            <person name="Fang X."/>
            <person name="Wynne J.W."/>
            <person name="Xiong Z."/>
            <person name="Baker M.L."/>
            <person name="Zhao W."/>
            <person name="Tachedjian M."/>
            <person name="Zhu Y."/>
            <person name="Zhou P."/>
            <person name="Jiang X."/>
            <person name="Ng J."/>
            <person name="Yang L."/>
            <person name="Wu L."/>
            <person name="Xiao J."/>
            <person name="Feng Y."/>
            <person name="Chen Y."/>
            <person name="Sun X."/>
            <person name="Zhang Y."/>
            <person name="Marsh G.A."/>
            <person name="Crameri G."/>
            <person name="Broder C.C."/>
            <person name="Frey K.G."/>
            <person name="Wang L.F."/>
            <person name="Wang J."/>
        </authorList>
    </citation>
    <scope>NUCLEOTIDE SEQUENCE [LARGE SCALE GENOMIC DNA]</scope>
</reference>
<keyword evidence="1" id="KW-0443">Lipid metabolism</keyword>
<dbReference type="GO" id="GO:0004303">
    <property type="term" value="F:estradiol 17-beta-dehydrogenase [NAD(P)+] activity"/>
    <property type="evidence" value="ECO:0007669"/>
    <property type="project" value="UniProtKB-EC"/>
</dbReference>
<keyword evidence="1" id="KW-0444">Lipid biosynthesis</keyword>
<dbReference type="EMBL" id="KB031011">
    <property type="protein sequence ID" value="ELK06671.1"/>
    <property type="molecule type" value="Genomic_DNA"/>
</dbReference>
<dbReference type="SUPFAM" id="SSF51735">
    <property type="entry name" value="NAD(P)-binding Rossmann-fold domains"/>
    <property type="match status" value="1"/>
</dbReference>
<dbReference type="GO" id="GO:0006694">
    <property type="term" value="P:steroid biosynthetic process"/>
    <property type="evidence" value="ECO:0007669"/>
    <property type="project" value="UniProtKB-KW"/>
</dbReference>
<keyword evidence="6" id="KW-1185">Reference proteome</keyword>
<dbReference type="InterPro" id="IPR002347">
    <property type="entry name" value="SDR_fam"/>
</dbReference>
<organism evidence="5 6">
    <name type="scientific">Pteropus alecto</name>
    <name type="common">Black flying fox</name>
    <dbReference type="NCBI Taxonomy" id="9402"/>
    <lineage>
        <taxon>Eukaryota</taxon>
        <taxon>Metazoa</taxon>
        <taxon>Chordata</taxon>
        <taxon>Craniata</taxon>
        <taxon>Vertebrata</taxon>
        <taxon>Euteleostomi</taxon>
        <taxon>Mammalia</taxon>
        <taxon>Eutheria</taxon>
        <taxon>Laurasiatheria</taxon>
        <taxon>Chiroptera</taxon>
        <taxon>Yinpterochiroptera</taxon>
        <taxon>Pteropodoidea</taxon>
        <taxon>Pteropodidae</taxon>
        <taxon>Pteropodinae</taxon>
        <taxon>Pteropus</taxon>
    </lineage>
</organism>